<dbReference type="STRING" id="555875.SAMN04488124_0345"/>
<accession>A0A1I6FUT4</accession>
<dbReference type="InterPro" id="IPR037523">
    <property type="entry name" value="VOC_core"/>
</dbReference>
<dbReference type="GO" id="GO:0004462">
    <property type="term" value="F:lactoylglutathione lyase activity"/>
    <property type="evidence" value="ECO:0007669"/>
    <property type="project" value="TreeGrafter"/>
</dbReference>
<proteinExistence type="predicted"/>
<dbReference type="PROSITE" id="PS51819">
    <property type="entry name" value="VOC"/>
    <property type="match status" value="1"/>
</dbReference>
<dbReference type="PANTHER" id="PTHR46036">
    <property type="entry name" value="LACTOYLGLUTATHIONE LYASE"/>
    <property type="match status" value="1"/>
</dbReference>
<gene>
    <name evidence="2" type="ORF">SAMN04488124_0345</name>
</gene>
<dbReference type="GO" id="GO:0019243">
    <property type="term" value="P:methylglyoxal catabolic process to D-lactate via S-lactoyl-glutathione"/>
    <property type="evidence" value="ECO:0007669"/>
    <property type="project" value="TreeGrafter"/>
</dbReference>
<keyword evidence="3" id="KW-1185">Reference proteome</keyword>
<evidence type="ECO:0000259" key="1">
    <source>
        <dbReference type="PROSITE" id="PS51819"/>
    </source>
</evidence>
<dbReference type="EMBL" id="FOYS01000001">
    <property type="protein sequence ID" value="SFR33712.1"/>
    <property type="molecule type" value="Genomic_DNA"/>
</dbReference>
<dbReference type="OrthoDB" id="358887at2157"/>
<feature type="domain" description="VOC" evidence="1">
    <location>
        <begin position="2"/>
        <end position="121"/>
    </location>
</feature>
<evidence type="ECO:0000313" key="2">
    <source>
        <dbReference type="EMBL" id="SFR33712.1"/>
    </source>
</evidence>
<organism evidence="2 3">
    <name type="scientific">Halogeometricum limi</name>
    <dbReference type="NCBI Taxonomy" id="555875"/>
    <lineage>
        <taxon>Archaea</taxon>
        <taxon>Methanobacteriati</taxon>
        <taxon>Methanobacteriota</taxon>
        <taxon>Stenosarchaea group</taxon>
        <taxon>Halobacteria</taxon>
        <taxon>Halobacteriales</taxon>
        <taxon>Haloferacaceae</taxon>
        <taxon>Halogeometricum</taxon>
    </lineage>
</organism>
<name>A0A1I6FUT4_9EURY</name>
<evidence type="ECO:0000313" key="3">
    <source>
        <dbReference type="Proteomes" id="UP000243250"/>
    </source>
</evidence>
<sequence>MGFIHTALDVTDVDETLDFYAELGLSKTGEFTLNGVRNVYVGDGDDAELQLKHDPERDEPVEPAGIDHVAVEVDDADEAFASLVAATDCPVVREPFDVDPVNAHVAFVEAPDGYVVELVEYLD</sequence>
<dbReference type="PANTHER" id="PTHR46036:SF5">
    <property type="entry name" value="LACTOYLGLUTATHIONE LYASE"/>
    <property type="match status" value="1"/>
</dbReference>
<dbReference type="InterPro" id="IPR004360">
    <property type="entry name" value="Glyas_Fos-R_dOase_dom"/>
</dbReference>
<dbReference type="InterPro" id="IPR029068">
    <property type="entry name" value="Glyas_Bleomycin-R_OHBP_Dase"/>
</dbReference>
<dbReference type="SUPFAM" id="SSF54593">
    <property type="entry name" value="Glyoxalase/Bleomycin resistance protein/Dihydroxybiphenyl dioxygenase"/>
    <property type="match status" value="1"/>
</dbReference>
<dbReference type="Gene3D" id="3.10.180.10">
    <property type="entry name" value="2,3-Dihydroxybiphenyl 1,2-Dioxygenase, domain 1"/>
    <property type="match status" value="1"/>
</dbReference>
<dbReference type="Pfam" id="PF00903">
    <property type="entry name" value="Glyoxalase"/>
    <property type="match status" value="1"/>
</dbReference>
<dbReference type="GO" id="GO:0005737">
    <property type="term" value="C:cytoplasm"/>
    <property type="evidence" value="ECO:0007669"/>
    <property type="project" value="TreeGrafter"/>
</dbReference>
<keyword evidence="2" id="KW-0456">Lyase</keyword>
<dbReference type="AlphaFoldDB" id="A0A1I6FUT4"/>
<dbReference type="Proteomes" id="UP000243250">
    <property type="component" value="Unassembled WGS sequence"/>
</dbReference>
<protein>
    <submittedName>
        <fullName evidence="2">Lactoylglutathione lyase</fullName>
    </submittedName>
</protein>
<dbReference type="RefSeq" id="WP_089876181.1">
    <property type="nucleotide sequence ID" value="NZ_FOYS01000001.1"/>
</dbReference>
<reference evidence="3" key="1">
    <citation type="submission" date="2016-10" db="EMBL/GenBank/DDBJ databases">
        <authorList>
            <person name="Varghese N."/>
            <person name="Submissions S."/>
        </authorList>
    </citation>
    <scope>NUCLEOTIDE SEQUENCE [LARGE SCALE GENOMIC DNA]</scope>
    <source>
        <strain evidence="3">CGMCC 1.8711</strain>
    </source>
</reference>